<keyword evidence="6 8" id="KW-1133">Transmembrane helix</keyword>
<gene>
    <name evidence="10" type="ORF">E6K72_08465</name>
</gene>
<dbReference type="InterPro" id="IPR038731">
    <property type="entry name" value="RgtA/B/C-like"/>
</dbReference>
<keyword evidence="3" id="KW-0328">Glycosyltransferase</keyword>
<protein>
    <submittedName>
        <fullName evidence="10">Glycosyltransferase family 39 protein</fullName>
    </submittedName>
</protein>
<reference evidence="10 11" key="1">
    <citation type="journal article" date="2019" name="Nat. Microbiol.">
        <title>Mediterranean grassland soil C-N compound turnover is dependent on rainfall and depth, and is mediated by genomically divergent microorganisms.</title>
        <authorList>
            <person name="Diamond S."/>
            <person name="Andeer P.F."/>
            <person name="Li Z."/>
            <person name="Crits-Christoph A."/>
            <person name="Burstein D."/>
            <person name="Anantharaman K."/>
            <person name="Lane K.R."/>
            <person name="Thomas B.C."/>
            <person name="Pan C."/>
            <person name="Northen T.R."/>
            <person name="Banfield J.F."/>
        </authorList>
    </citation>
    <scope>NUCLEOTIDE SEQUENCE [LARGE SCALE GENOMIC DNA]</scope>
    <source>
        <strain evidence="10">WS_2</strain>
    </source>
</reference>
<dbReference type="PANTHER" id="PTHR33908">
    <property type="entry name" value="MANNOSYLTRANSFERASE YKCB-RELATED"/>
    <property type="match status" value="1"/>
</dbReference>
<dbReference type="Pfam" id="PF13231">
    <property type="entry name" value="PMT_2"/>
    <property type="match status" value="1"/>
</dbReference>
<feature type="transmembrane region" description="Helical" evidence="8">
    <location>
        <begin position="226"/>
        <end position="245"/>
    </location>
</feature>
<feature type="domain" description="Glycosyltransferase RgtA/B/C/D-like" evidence="9">
    <location>
        <begin position="86"/>
        <end position="240"/>
    </location>
</feature>
<evidence type="ECO:0000256" key="8">
    <source>
        <dbReference type="SAM" id="Phobius"/>
    </source>
</evidence>
<sequence length="457" mass="49170">MMIQRAENSARRPRPADRPRFRPGPWLALYSAALAVRVIYAWLAGGPRALPSPDAVAYDAIAWQLARGAGFSLPGAGGHDPTAIVPPVVPWLASLVYRAAGHQFFDALLLQCAIGALVPLLLAGYAQSVFGGRVGRTAGWLAAAHPLLVRFCCDLLPETTFTALMLVAFTASAAWVKAPRPGRALGVGLTWGVASLARPAALLLPVVVAAWAWVPVGLTVPARERMRQTSLLLLGLALAIGLWTLRNALVLRAFVPITTGGGRALLDGNNDLVWNDPRLRGDEISTAHIEPYASEVRGRSEPEAEALARRRAWAFLAAHGSEWPAMAAAKLARFWRVTSGGGAWLTPGGPGSPLARRLAVIDPLLVWSVLTWPFTAWGLVQTLRGPRRFYQGLGFLVVVYFTTLAIVSSGALRMRIPVEPMLVLFAAVGFEDARRRLRMRARALRVIVGRSGATRAV</sequence>
<dbReference type="GO" id="GO:0016763">
    <property type="term" value="F:pentosyltransferase activity"/>
    <property type="evidence" value="ECO:0007669"/>
    <property type="project" value="TreeGrafter"/>
</dbReference>
<dbReference type="PANTHER" id="PTHR33908:SF11">
    <property type="entry name" value="MEMBRANE PROTEIN"/>
    <property type="match status" value="1"/>
</dbReference>
<feature type="transmembrane region" description="Helical" evidence="8">
    <location>
        <begin position="389"/>
        <end position="412"/>
    </location>
</feature>
<evidence type="ECO:0000256" key="1">
    <source>
        <dbReference type="ARBA" id="ARBA00004651"/>
    </source>
</evidence>
<dbReference type="Proteomes" id="UP000317716">
    <property type="component" value="Unassembled WGS sequence"/>
</dbReference>
<keyword evidence="7 8" id="KW-0472">Membrane</keyword>
<dbReference type="EMBL" id="VBOS01000298">
    <property type="protein sequence ID" value="TMQ53469.1"/>
    <property type="molecule type" value="Genomic_DNA"/>
</dbReference>
<comment type="caution">
    <text evidence="10">The sequence shown here is derived from an EMBL/GenBank/DDBJ whole genome shotgun (WGS) entry which is preliminary data.</text>
</comment>
<dbReference type="AlphaFoldDB" id="A0A538SQ14"/>
<evidence type="ECO:0000259" key="9">
    <source>
        <dbReference type="Pfam" id="PF13231"/>
    </source>
</evidence>
<comment type="subcellular location">
    <subcellularLocation>
        <location evidence="1">Cell membrane</location>
        <topology evidence="1">Multi-pass membrane protein</topology>
    </subcellularLocation>
</comment>
<evidence type="ECO:0000313" key="11">
    <source>
        <dbReference type="Proteomes" id="UP000317716"/>
    </source>
</evidence>
<dbReference type="InterPro" id="IPR050297">
    <property type="entry name" value="LipidA_mod_glycosyltrf_83"/>
</dbReference>
<evidence type="ECO:0000256" key="5">
    <source>
        <dbReference type="ARBA" id="ARBA00022692"/>
    </source>
</evidence>
<keyword evidence="5 8" id="KW-0812">Transmembrane</keyword>
<dbReference type="GO" id="GO:0009103">
    <property type="term" value="P:lipopolysaccharide biosynthetic process"/>
    <property type="evidence" value="ECO:0007669"/>
    <property type="project" value="UniProtKB-ARBA"/>
</dbReference>
<evidence type="ECO:0000256" key="3">
    <source>
        <dbReference type="ARBA" id="ARBA00022676"/>
    </source>
</evidence>
<feature type="transmembrane region" description="Helical" evidence="8">
    <location>
        <begin position="364"/>
        <end position="383"/>
    </location>
</feature>
<name>A0A538SQ14_UNCEI</name>
<proteinExistence type="predicted"/>
<organism evidence="10 11">
    <name type="scientific">Eiseniibacteriota bacterium</name>
    <dbReference type="NCBI Taxonomy" id="2212470"/>
    <lineage>
        <taxon>Bacteria</taxon>
        <taxon>Candidatus Eiseniibacteriota</taxon>
    </lineage>
</organism>
<feature type="transmembrane region" description="Helical" evidence="8">
    <location>
        <begin position="155"/>
        <end position="176"/>
    </location>
</feature>
<feature type="transmembrane region" description="Helical" evidence="8">
    <location>
        <begin position="107"/>
        <end position="126"/>
    </location>
</feature>
<evidence type="ECO:0000256" key="2">
    <source>
        <dbReference type="ARBA" id="ARBA00022475"/>
    </source>
</evidence>
<evidence type="ECO:0000313" key="10">
    <source>
        <dbReference type="EMBL" id="TMQ53469.1"/>
    </source>
</evidence>
<keyword evidence="2" id="KW-1003">Cell membrane</keyword>
<evidence type="ECO:0000256" key="4">
    <source>
        <dbReference type="ARBA" id="ARBA00022679"/>
    </source>
</evidence>
<accession>A0A538SQ14</accession>
<keyword evidence="4 10" id="KW-0808">Transferase</keyword>
<evidence type="ECO:0000256" key="7">
    <source>
        <dbReference type="ARBA" id="ARBA00023136"/>
    </source>
</evidence>
<dbReference type="GO" id="GO:0005886">
    <property type="term" value="C:plasma membrane"/>
    <property type="evidence" value="ECO:0007669"/>
    <property type="project" value="UniProtKB-SubCell"/>
</dbReference>
<feature type="transmembrane region" description="Helical" evidence="8">
    <location>
        <begin position="21"/>
        <end position="43"/>
    </location>
</feature>
<feature type="transmembrane region" description="Helical" evidence="8">
    <location>
        <begin position="188"/>
        <end position="214"/>
    </location>
</feature>
<evidence type="ECO:0000256" key="6">
    <source>
        <dbReference type="ARBA" id="ARBA00022989"/>
    </source>
</evidence>